<dbReference type="CDD" id="cd13963">
    <property type="entry name" value="PT_UbiA_2"/>
    <property type="match status" value="1"/>
</dbReference>
<protein>
    <submittedName>
        <fullName evidence="7">4-hydroxybenzoate polyprenyltransferase</fullName>
    </submittedName>
</protein>
<feature type="transmembrane region" description="Helical" evidence="6">
    <location>
        <begin position="75"/>
        <end position="96"/>
    </location>
</feature>
<dbReference type="Proteomes" id="UP000245462">
    <property type="component" value="Unassembled WGS sequence"/>
</dbReference>
<evidence type="ECO:0000313" key="7">
    <source>
        <dbReference type="EMBL" id="PVZ06429.1"/>
    </source>
</evidence>
<evidence type="ECO:0000256" key="4">
    <source>
        <dbReference type="ARBA" id="ARBA00022989"/>
    </source>
</evidence>
<dbReference type="OrthoDB" id="9803632at2"/>
<feature type="transmembrane region" description="Helical" evidence="6">
    <location>
        <begin position="228"/>
        <end position="245"/>
    </location>
</feature>
<dbReference type="PANTHER" id="PTHR42723:SF1">
    <property type="entry name" value="CHLOROPHYLL SYNTHASE, CHLOROPLASTIC"/>
    <property type="match status" value="1"/>
</dbReference>
<comment type="subcellular location">
    <subcellularLocation>
        <location evidence="1">Membrane</location>
        <topology evidence="1">Multi-pass membrane protein</topology>
    </subcellularLocation>
</comment>
<organism evidence="7 8">
    <name type="scientific">Porphyromonas loveana</name>
    <dbReference type="NCBI Taxonomy" id="1884669"/>
    <lineage>
        <taxon>Bacteria</taxon>
        <taxon>Pseudomonadati</taxon>
        <taxon>Bacteroidota</taxon>
        <taxon>Bacteroidia</taxon>
        <taxon>Bacteroidales</taxon>
        <taxon>Porphyromonadaceae</taxon>
        <taxon>Porphyromonas</taxon>
    </lineage>
</organism>
<keyword evidence="4 6" id="KW-1133">Transmembrane helix</keyword>
<keyword evidence="3 6" id="KW-0812">Transmembrane</keyword>
<comment type="caution">
    <text evidence="7">The sequence shown here is derived from an EMBL/GenBank/DDBJ whole genome shotgun (WGS) entry which is preliminary data.</text>
</comment>
<dbReference type="InterPro" id="IPR044878">
    <property type="entry name" value="UbiA_sf"/>
</dbReference>
<dbReference type="Pfam" id="PF01040">
    <property type="entry name" value="UbiA"/>
    <property type="match status" value="1"/>
</dbReference>
<dbReference type="GO" id="GO:0016765">
    <property type="term" value="F:transferase activity, transferring alkyl or aryl (other than methyl) groups"/>
    <property type="evidence" value="ECO:0007669"/>
    <property type="project" value="InterPro"/>
</dbReference>
<evidence type="ECO:0000256" key="5">
    <source>
        <dbReference type="ARBA" id="ARBA00023136"/>
    </source>
</evidence>
<feature type="transmembrane region" description="Helical" evidence="6">
    <location>
        <begin position="152"/>
        <end position="170"/>
    </location>
</feature>
<reference evidence="7 8" key="1">
    <citation type="submission" date="2018-04" db="EMBL/GenBank/DDBJ databases">
        <title>Genomic Encyclopedia of Type Strains, Phase IV (KMG-IV): sequencing the most valuable type-strain genomes for metagenomic binning, comparative biology and taxonomic classification.</title>
        <authorList>
            <person name="Goeker M."/>
        </authorList>
    </citation>
    <scope>NUCLEOTIDE SEQUENCE [LARGE SCALE GENOMIC DNA]</scope>
    <source>
        <strain evidence="7 8">DSM 28520</strain>
    </source>
</reference>
<dbReference type="InterPro" id="IPR050475">
    <property type="entry name" value="Prenyltransferase_related"/>
</dbReference>
<dbReference type="Gene3D" id="1.10.357.140">
    <property type="entry name" value="UbiA prenyltransferase"/>
    <property type="match status" value="1"/>
</dbReference>
<dbReference type="RefSeq" id="WP_116680028.1">
    <property type="nucleotide sequence ID" value="NZ_JBGXZY010000062.1"/>
</dbReference>
<keyword evidence="7" id="KW-0808">Transferase</keyword>
<proteinExistence type="predicted"/>
<dbReference type="EMBL" id="QEKY01000022">
    <property type="protein sequence ID" value="PVZ06429.1"/>
    <property type="molecule type" value="Genomic_DNA"/>
</dbReference>
<keyword evidence="8" id="KW-1185">Reference proteome</keyword>
<gene>
    <name evidence="7" type="ORF">C7382_12211</name>
</gene>
<name>A0A2U1F2S4_9PORP</name>
<dbReference type="InterPro" id="IPR000537">
    <property type="entry name" value="UbiA_prenyltransferase"/>
</dbReference>
<dbReference type="GO" id="GO:0016020">
    <property type="term" value="C:membrane"/>
    <property type="evidence" value="ECO:0007669"/>
    <property type="project" value="UniProtKB-SubCell"/>
</dbReference>
<sequence length="285" mass="32110">MRPKQWIKNLIVFLPLFFGHRIWDTDAILRLTLLLVAFCLASSAVYLFNDICDREIDRQHPVKCKRPIASGALRLPMAYTLIGALILLAGGLSFLLPAPYTVYTLISLGCYLLLNLFYSLGGKHIPIIDAFFIAVGFLIRLFAAGAISHITISSWLALMTFFLSLLLAFGKRKEDLRLMRDDTRTSRPVVKHYTDGFLNAVLAILSATIIVLYTLYATDVEVVERNGRHLYITVLPVAAGLLHYLRHVIVERRHCNPTDMLYSDVGLQLSVLLWGILYILSPYVG</sequence>
<dbReference type="GeneID" id="94551491"/>
<feature type="transmembrane region" description="Helical" evidence="6">
    <location>
        <begin position="265"/>
        <end position="284"/>
    </location>
</feature>
<feature type="transmembrane region" description="Helical" evidence="6">
    <location>
        <begin position="29"/>
        <end position="48"/>
    </location>
</feature>
<dbReference type="NCBIfam" id="NF008978">
    <property type="entry name" value="PRK12324.1-4"/>
    <property type="match status" value="1"/>
</dbReference>
<keyword evidence="5 6" id="KW-0472">Membrane</keyword>
<feature type="transmembrane region" description="Helical" evidence="6">
    <location>
        <begin position="102"/>
        <end position="120"/>
    </location>
</feature>
<feature type="transmembrane region" description="Helical" evidence="6">
    <location>
        <begin position="196"/>
        <end position="216"/>
    </location>
</feature>
<evidence type="ECO:0000256" key="3">
    <source>
        <dbReference type="ARBA" id="ARBA00022692"/>
    </source>
</evidence>
<evidence type="ECO:0000256" key="6">
    <source>
        <dbReference type="SAM" id="Phobius"/>
    </source>
</evidence>
<evidence type="ECO:0000313" key="8">
    <source>
        <dbReference type="Proteomes" id="UP000245462"/>
    </source>
</evidence>
<feature type="transmembrane region" description="Helical" evidence="6">
    <location>
        <begin position="127"/>
        <end position="146"/>
    </location>
</feature>
<evidence type="ECO:0000256" key="1">
    <source>
        <dbReference type="ARBA" id="ARBA00004141"/>
    </source>
</evidence>
<keyword evidence="2" id="KW-1003">Cell membrane</keyword>
<accession>A0A2U1F2S4</accession>
<dbReference type="PANTHER" id="PTHR42723">
    <property type="entry name" value="CHLOROPHYLL SYNTHASE"/>
    <property type="match status" value="1"/>
</dbReference>
<dbReference type="AlphaFoldDB" id="A0A2U1F2S4"/>
<evidence type="ECO:0000256" key="2">
    <source>
        <dbReference type="ARBA" id="ARBA00022475"/>
    </source>
</evidence>